<dbReference type="AlphaFoldDB" id="A0A1I6P665"/>
<organism evidence="2 3">
    <name type="scientific">Halostagnicola kamekurae</name>
    <dbReference type="NCBI Taxonomy" id="619731"/>
    <lineage>
        <taxon>Archaea</taxon>
        <taxon>Methanobacteriati</taxon>
        <taxon>Methanobacteriota</taxon>
        <taxon>Stenosarchaea group</taxon>
        <taxon>Halobacteria</taxon>
        <taxon>Halobacteriales</taxon>
        <taxon>Natrialbaceae</taxon>
        <taxon>Halostagnicola</taxon>
    </lineage>
</organism>
<accession>A0A1I6P665</accession>
<dbReference type="OrthoDB" id="168704at2157"/>
<keyword evidence="1" id="KW-0472">Membrane</keyword>
<dbReference type="EMBL" id="FOZS01000001">
    <property type="protein sequence ID" value="SFS35703.1"/>
    <property type="molecule type" value="Genomic_DNA"/>
</dbReference>
<evidence type="ECO:0000313" key="2">
    <source>
        <dbReference type="EMBL" id="SFS35703.1"/>
    </source>
</evidence>
<dbReference type="InterPro" id="IPR008585">
    <property type="entry name" value="Gamma_PGA_hydro"/>
</dbReference>
<evidence type="ECO:0000256" key="1">
    <source>
        <dbReference type="SAM" id="Phobius"/>
    </source>
</evidence>
<dbReference type="Proteomes" id="UP000199199">
    <property type="component" value="Unassembled WGS sequence"/>
</dbReference>
<dbReference type="InterPro" id="IPR038128">
    <property type="entry name" value="Gamma_PGA_hydro_sf"/>
</dbReference>
<protein>
    <recommendedName>
        <fullName evidence="4">Phage-related replication protein YjqB, UPF0714/DUF867 family</fullName>
    </recommendedName>
</protein>
<dbReference type="Pfam" id="PF05908">
    <property type="entry name" value="Gamma_PGA_hydro"/>
    <property type="match status" value="1"/>
</dbReference>
<gene>
    <name evidence="2" type="ORF">SAMN04488556_0350</name>
</gene>
<feature type="transmembrane region" description="Helical" evidence="1">
    <location>
        <begin position="21"/>
        <end position="39"/>
    </location>
</feature>
<name>A0A1I6P665_9EURY</name>
<keyword evidence="1" id="KW-0812">Transmembrane</keyword>
<sequence length="358" mass="38542">MSEKEGYLGDRTTEQRYSRRRIVAGAGGIVGAGILGAGVQTQIVRSQEAPPSGTDTDVYAEGCEDVDHWELTLEEANEDWSARADPSLYCSVPCSLTDTDNVAIGQQVRIGNGTGEFENAVYTVASEHETDETLWLTASGLDRIDASDSETVTLGSSAIHPSYNTRQGGELNDEYVEYLVNGDDGGDGNDVVVLAPHGGYIEYGTDFQAERVAESIGATGWICSGFNAGGGGFDRWHTYSTEIHRRSFPELDSLLEQEFEWGVAFHGYSNGEILVGGTADESDKAIVVEAIEDLLPDQTVTVVERDATEYTGANPENVLNDLAPIGQTIQIEQPTDVRESDWSVVADGVVDALETIRG</sequence>
<proteinExistence type="predicted"/>
<reference evidence="3" key="1">
    <citation type="submission" date="2016-10" db="EMBL/GenBank/DDBJ databases">
        <authorList>
            <person name="Varghese N."/>
            <person name="Submissions S."/>
        </authorList>
    </citation>
    <scope>NUCLEOTIDE SEQUENCE [LARGE SCALE GENOMIC DNA]</scope>
    <source>
        <strain evidence="3">DSM 22427</strain>
    </source>
</reference>
<evidence type="ECO:0008006" key="4">
    <source>
        <dbReference type="Google" id="ProtNLM"/>
    </source>
</evidence>
<keyword evidence="1" id="KW-1133">Transmembrane helix</keyword>
<evidence type="ECO:0000313" key="3">
    <source>
        <dbReference type="Proteomes" id="UP000199199"/>
    </source>
</evidence>
<dbReference type="Gene3D" id="3.40.630.100">
    <property type="entry name" value="Poly-gamma-glutamate hydrolase, zinc-binding motif"/>
    <property type="match status" value="1"/>
</dbReference>
<keyword evidence="3" id="KW-1185">Reference proteome</keyword>